<sequence>MINATQGNATRETGNGKRETGNGKREAGSVSRLTQDAGRLLPSTLFASSKKKEEEEEEGEEGEEGEEEEEAKEAHVMTDRQTDATPRTNRITPLLCFGTVSLGGSTKKIVRRKRKRKEVDSSSDYNNAYERAYVWRQGQGYVEDQHVELAGWVLPAGRTDGWIGRKKQERNGL</sequence>
<dbReference type="EMBL" id="JH921436">
    <property type="protein sequence ID" value="EKD17362.1"/>
    <property type="molecule type" value="Genomic_DNA"/>
</dbReference>
<proteinExistence type="predicted"/>
<reference evidence="2 3" key="1">
    <citation type="journal article" date="2012" name="BMC Genomics">
        <title>Sequencing the genome of Marssonina brunnea reveals fungus-poplar co-evolution.</title>
        <authorList>
            <person name="Zhu S."/>
            <person name="Cao Y.-Z."/>
            <person name="Jiang C."/>
            <person name="Tan B.-Y."/>
            <person name="Wang Z."/>
            <person name="Feng S."/>
            <person name="Zhang L."/>
            <person name="Su X.-H."/>
            <person name="Brejova B."/>
            <person name="Vinar T."/>
            <person name="Xu M."/>
            <person name="Wang M.-X."/>
            <person name="Zhang S.-G."/>
            <person name="Huang M.-R."/>
            <person name="Wu R."/>
            <person name="Zhou Y."/>
        </authorList>
    </citation>
    <scope>NUCLEOTIDE SEQUENCE [LARGE SCALE GENOMIC DNA]</scope>
    <source>
        <strain evidence="2 3">MB_m1</strain>
    </source>
</reference>
<dbReference type="Proteomes" id="UP000006753">
    <property type="component" value="Unassembled WGS sequence"/>
</dbReference>
<feature type="region of interest" description="Disordered" evidence="1">
    <location>
        <begin position="1"/>
        <end position="89"/>
    </location>
</feature>
<dbReference type="KEGG" id="mbe:MBM_04223"/>
<dbReference type="InParanoid" id="K1WXS6"/>
<dbReference type="AlphaFoldDB" id="K1WXS6"/>
<feature type="compositionally biased region" description="Polar residues" evidence="1">
    <location>
        <begin position="1"/>
        <end position="13"/>
    </location>
</feature>
<feature type="compositionally biased region" description="Acidic residues" evidence="1">
    <location>
        <begin position="54"/>
        <end position="71"/>
    </location>
</feature>
<protein>
    <submittedName>
        <fullName evidence="2">Uncharacterized protein</fullName>
    </submittedName>
</protein>
<feature type="compositionally biased region" description="Basic and acidic residues" evidence="1">
    <location>
        <begin position="72"/>
        <end position="82"/>
    </location>
</feature>
<name>K1WXS6_MARBU</name>
<gene>
    <name evidence="2" type="ORF">MBM_04223</name>
</gene>
<dbReference type="HOGENOM" id="CLU_1547927_0_0_1"/>
<evidence type="ECO:0000313" key="3">
    <source>
        <dbReference type="Proteomes" id="UP000006753"/>
    </source>
</evidence>
<evidence type="ECO:0000313" key="2">
    <source>
        <dbReference type="EMBL" id="EKD17362.1"/>
    </source>
</evidence>
<keyword evidence="3" id="KW-1185">Reference proteome</keyword>
<evidence type="ECO:0000256" key="1">
    <source>
        <dbReference type="SAM" id="MobiDB-lite"/>
    </source>
</evidence>
<accession>K1WXS6</accession>
<organism evidence="2 3">
    <name type="scientific">Marssonina brunnea f. sp. multigermtubi (strain MB_m1)</name>
    <name type="common">Marssonina leaf spot fungus</name>
    <dbReference type="NCBI Taxonomy" id="1072389"/>
    <lineage>
        <taxon>Eukaryota</taxon>
        <taxon>Fungi</taxon>
        <taxon>Dikarya</taxon>
        <taxon>Ascomycota</taxon>
        <taxon>Pezizomycotina</taxon>
        <taxon>Leotiomycetes</taxon>
        <taxon>Helotiales</taxon>
        <taxon>Drepanopezizaceae</taxon>
        <taxon>Drepanopeziza</taxon>
    </lineage>
</organism>
<feature type="compositionally biased region" description="Basic and acidic residues" evidence="1">
    <location>
        <begin position="14"/>
        <end position="27"/>
    </location>
</feature>